<evidence type="ECO:0000313" key="2">
    <source>
        <dbReference type="Proteomes" id="UP000278081"/>
    </source>
</evidence>
<reference evidence="1 2" key="1">
    <citation type="submission" date="2018-11" db="EMBL/GenBank/DDBJ databases">
        <title>Rhizobium chutanense sp. nov., isolated from root nodules of Phaseolus vulgaris in China.</title>
        <authorList>
            <person name="Huo Y."/>
        </authorList>
    </citation>
    <scope>NUCLEOTIDE SEQUENCE [LARGE SCALE GENOMIC DNA]</scope>
    <source>
        <strain evidence="1 2">C16</strain>
    </source>
</reference>
<accession>A0A432NFK3</accession>
<comment type="caution">
    <text evidence="1">The sequence shown here is derived from an EMBL/GenBank/DDBJ whole genome shotgun (WGS) entry which is preliminary data.</text>
</comment>
<name>A0A432NFK3_9HYPH</name>
<protein>
    <submittedName>
        <fullName evidence="1">Uncharacterized protein</fullName>
    </submittedName>
</protein>
<dbReference type="Proteomes" id="UP000278081">
    <property type="component" value="Unassembled WGS sequence"/>
</dbReference>
<dbReference type="AlphaFoldDB" id="A0A432NFK3"/>
<organism evidence="1 2">
    <name type="scientific">Rhizobium chutanense</name>
    <dbReference type="NCBI Taxonomy" id="2035448"/>
    <lineage>
        <taxon>Bacteria</taxon>
        <taxon>Pseudomonadati</taxon>
        <taxon>Pseudomonadota</taxon>
        <taxon>Alphaproteobacteria</taxon>
        <taxon>Hyphomicrobiales</taxon>
        <taxon>Rhizobiaceae</taxon>
        <taxon>Rhizobium/Agrobacterium group</taxon>
        <taxon>Rhizobium</taxon>
    </lineage>
</organism>
<proteinExistence type="predicted"/>
<dbReference type="EMBL" id="RJTJ01000035">
    <property type="protein sequence ID" value="RUL98360.1"/>
    <property type="molecule type" value="Genomic_DNA"/>
</dbReference>
<sequence>MTDIGRGFAGLKAELRKSDLKLGIFPCKVTVNLNVTASADQGGKLVIDASTAPTTTATTSLTNTISASGHFEQTNSSAATRGNTVVVEMYNVACVPKDTLAGSFPDKVEKVSKVVQESPTSTPFFHKTGG</sequence>
<evidence type="ECO:0000313" key="1">
    <source>
        <dbReference type="EMBL" id="RUL98360.1"/>
    </source>
</evidence>
<gene>
    <name evidence="1" type="ORF">EFR84_28525</name>
</gene>